<dbReference type="Gene3D" id="3.20.20.100">
    <property type="entry name" value="NADP-dependent oxidoreductase domain"/>
    <property type="match status" value="1"/>
</dbReference>
<dbReference type="Pfam" id="PF00248">
    <property type="entry name" value="Aldo_ket_red"/>
    <property type="match status" value="1"/>
</dbReference>
<dbReference type="InterPro" id="IPR053135">
    <property type="entry name" value="AKR2_Oxidoreductase"/>
</dbReference>
<dbReference type="InterPro" id="IPR036812">
    <property type="entry name" value="NAD(P)_OxRdtase_dom_sf"/>
</dbReference>
<dbReference type="EMBL" id="JACJQH010000056">
    <property type="protein sequence ID" value="MBD2199261.1"/>
    <property type="molecule type" value="Genomic_DNA"/>
</dbReference>
<feature type="domain" description="NADP-dependent oxidoreductase" evidence="1">
    <location>
        <begin position="15"/>
        <end position="325"/>
    </location>
</feature>
<accession>A0ABR8AH49</accession>
<proteinExistence type="predicted"/>
<dbReference type="SUPFAM" id="SSF51430">
    <property type="entry name" value="NAD(P)-linked oxidoreductase"/>
    <property type="match status" value="1"/>
</dbReference>
<keyword evidence="3" id="KW-1185">Reference proteome</keyword>
<gene>
    <name evidence="2" type="ORF">H6G24_27890</name>
</gene>
<dbReference type="Proteomes" id="UP000658514">
    <property type="component" value="Unassembled WGS sequence"/>
</dbReference>
<comment type="caution">
    <text evidence="2">The sequence shown here is derived from an EMBL/GenBank/DDBJ whole genome shotgun (WGS) entry which is preliminary data.</text>
</comment>
<organism evidence="2 3">
    <name type="scientific">Calothrix parietina FACHB-288</name>
    <dbReference type="NCBI Taxonomy" id="2692896"/>
    <lineage>
        <taxon>Bacteria</taxon>
        <taxon>Bacillati</taxon>
        <taxon>Cyanobacteriota</taxon>
        <taxon>Cyanophyceae</taxon>
        <taxon>Nostocales</taxon>
        <taxon>Calotrichaceae</taxon>
        <taxon>Calothrix</taxon>
    </lineage>
</organism>
<evidence type="ECO:0000259" key="1">
    <source>
        <dbReference type="Pfam" id="PF00248"/>
    </source>
</evidence>
<protein>
    <submittedName>
        <fullName evidence="2">Aldo/keto reductase</fullName>
    </submittedName>
</protein>
<evidence type="ECO:0000313" key="2">
    <source>
        <dbReference type="EMBL" id="MBD2199261.1"/>
    </source>
</evidence>
<dbReference type="PANTHER" id="PTHR43312:SF1">
    <property type="entry name" value="NADP-DEPENDENT OXIDOREDUCTASE DOMAIN-CONTAINING PROTEIN"/>
    <property type="match status" value="1"/>
</dbReference>
<name>A0ABR8AH49_9CYAN</name>
<dbReference type="RefSeq" id="WP_190548408.1">
    <property type="nucleotide sequence ID" value="NZ_CAWPNO010000091.1"/>
</dbReference>
<sequence length="329" mass="36742">MKYRNFGSTDLVVSEMGIGGSHFGSMINQQSPQEIIRTLSKSLDSGINFYDIADIYGQGESERLVGKTFKNKRDRVIYASKAGFCLSNTGNIIAKFKPFLKPIVRLVKPIKQPLLQARSAQLKQDFSATYLIGAVEASLKRLQTDYLDIFQLHEPPLSVIREGEVFETLEKLKYQGKIRYYGIACKNVEDALVCLNYPGCSSLQIEINLLNQSAVDKVFPLLEKDNVGIIARQAFASGKLFKIIQNPELFPEVTEDIKVHHTVQQLQELVKQKGNEAIAQIAIQFVLQFAPVSVVVVGTRNRQHLANNLAAFSSPILTQEEIAALVLRL</sequence>
<dbReference type="CDD" id="cd19086">
    <property type="entry name" value="AKR_AKR11C1"/>
    <property type="match status" value="1"/>
</dbReference>
<dbReference type="InterPro" id="IPR023210">
    <property type="entry name" value="NADP_OxRdtase_dom"/>
</dbReference>
<reference evidence="2 3" key="1">
    <citation type="journal article" date="2020" name="ISME J.">
        <title>Comparative genomics reveals insights into cyanobacterial evolution and habitat adaptation.</title>
        <authorList>
            <person name="Chen M.Y."/>
            <person name="Teng W.K."/>
            <person name="Zhao L."/>
            <person name="Hu C.X."/>
            <person name="Zhou Y.K."/>
            <person name="Han B.P."/>
            <person name="Song L.R."/>
            <person name="Shu W.S."/>
        </authorList>
    </citation>
    <scope>NUCLEOTIDE SEQUENCE [LARGE SCALE GENOMIC DNA]</scope>
    <source>
        <strain evidence="2 3">FACHB-288</strain>
    </source>
</reference>
<dbReference type="PANTHER" id="PTHR43312">
    <property type="entry name" value="D-THREO-ALDOSE 1-DEHYDROGENASE"/>
    <property type="match status" value="1"/>
</dbReference>
<evidence type="ECO:0000313" key="3">
    <source>
        <dbReference type="Proteomes" id="UP000658514"/>
    </source>
</evidence>